<gene>
    <name evidence="4" type="ORF">HMPREF0063_11570</name>
</gene>
<dbReference type="eggNOG" id="COG2351">
    <property type="taxonomic scope" value="Bacteria"/>
</dbReference>
<feature type="chain" id="PRO_5003164424" description="Peptidase M15C domain-containing protein" evidence="2">
    <location>
        <begin position="31"/>
        <end position="255"/>
    </location>
</feature>
<dbReference type="AlphaFoldDB" id="E2SC11"/>
<organism evidence="4 5">
    <name type="scientific">Aeromicrobium marinum DSM 15272</name>
    <dbReference type="NCBI Taxonomy" id="585531"/>
    <lineage>
        <taxon>Bacteria</taxon>
        <taxon>Bacillati</taxon>
        <taxon>Actinomycetota</taxon>
        <taxon>Actinomycetes</taxon>
        <taxon>Propionibacteriales</taxon>
        <taxon>Nocardioidaceae</taxon>
        <taxon>Aeromicrobium</taxon>
    </lineage>
</organism>
<accession>E2SC11</accession>
<reference evidence="4" key="1">
    <citation type="submission" date="2010-08" db="EMBL/GenBank/DDBJ databases">
        <authorList>
            <person name="Muzny D."/>
            <person name="Qin X."/>
            <person name="Buhay C."/>
            <person name="Dugan-Rocha S."/>
            <person name="Ding Y."/>
            <person name="Chen G."/>
            <person name="Hawes A."/>
            <person name="Holder M."/>
            <person name="Jhangiani S."/>
            <person name="Johnson A."/>
            <person name="Khan Z."/>
            <person name="Li Z."/>
            <person name="Liu W."/>
            <person name="Liu X."/>
            <person name="Perez L."/>
            <person name="Shen H."/>
            <person name="Wang Q."/>
            <person name="Watt J."/>
            <person name="Xi L."/>
            <person name="Xin Y."/>
            <person name="Zhou J."/>
            <person name="Deng J."/>
            <person name="Jiang H."/>
            <person name="Liu Y."/>
            <person name="Qu J."/>
            <person name="Song X.-Z."/>
            <person name="Zhang L."/>
            <person name="Villasana D."/>
            <person name="Johnson A."/>
            <person name="Liu J."/>
            <person name="Liyanage D."/>
            <person name="Lorensuhewa L."/>
            <person name="Robinson T."/>
            <person name="Song A."/>
            <person name="Song B.-B."/>
            <person name="Dinh H."/>
            <person name="Thornton R."/>
            <person name="Coyle M."/>
            <person name="Francisco L."/>
            <person name="Jackson L."/>
            <person name="Javaid M."/>
            <person name="Korchina V."/>
            <person name="Kovar C."/>
            <person name="Mata R."/>
            <person name="Mathew T."/>
            <person name="Ngo R."/>
            <person name="Nguyen L."/>
            <person name="Nguyen N."/>
            <person name="Okwuonu G."/>
            <person name="Ongeri F."/>
            <person name="Pham C."/>
            <person name="Simmons D."/>
            <person name="Wilczek-Boney K."/>
            <person name="Hale W."/>
            <person name="Jakkamsetti A."/>
            <person name="Pham P."/>
            <person name="Ruth R."/>
            <person name="San Lucas F."/>
            <person name="Warren J."/>
            <person name="Zhang J."/>
            <person name="Zhao Z."/>
            <person name="Zhou C."/>
            <person name="Zhu D."/>
            <person name="Lee S."/>
            <person name="Bess C."/>
            <person name="Blankenburg K."/>
            <person name="Forbes L."/>
            <person name="Fu Q."/>
            <person name="Gubbala S."/>
            <person name="Hirani K."/>
            <person name="Jayaseelan J.C."/>
            <person name="Lara F."/>
            <person name="Munidasa M."/>
            <person name="Palculict T."/>
            <person name="Patil S."/>
            <person name="Pu L.-L."/>
            <person name="Saada N."/>
            <person name="Tang L."/>
            <person name="Weissenberger G."/>
            <person name="Zhu Y."/>
            <person name="Hemphill L."/>
            <person name="Shang Y."/>
            <person name="Youmans B."/>
            <person name="Ayvaz T."/>
            <person name="Ross M."/>
            <person name="Santibanez J."/>
            <person name="Aqrawi P."/>
            <person name="Gross S."/>
            <person name="Joshi V."/>
            <person name="Fowler G."/>
            <person name="Nazareth L."/>
            <person name="Reid J."/>
            <person name="Worley K."/>
            <person name="Petrosino J."/>
            <person name="Highlander S."/>
            <person name="Gibbs R."/>
        </authorList>
    </citation>
    <scope>NUCLEOTIDE SEQUENCE [LARGE SCALE GENOMIC DNA]</scope>
    <source>
        <strain evidence="4">DSM 15272</strain>
    </source>
</reference>
<dbReference type="STRING" id="585531.HMPREF0063_11570"/>
<feature type="signal peptide" evidence="2">
    <location>
        <begin position="1"/>
        <end position="30"/>
    </location>
</feature>
<feature type="region of interest" description="Disordered" evidence="1">
    <location>
        <begin position="25"/>
        <end position="59"/>
    </location>
</feature>
<dbReference type="Proteomes" id="UP000003111">
    <property type="component" value="Unassembled WGS sequence"/>
</dbReference>
<dbReference type="PROSITE" id="PS51257">
    <property type="entry name" value="PROKAR_LIPOPROTEIN"/>
    <property type="match status" value="1"/>
</dbReference>
<comment type="caution">
    <text evidence="4">The sequence shown here is derived from an EMBL/GenBank/DDBJ whole genome shotgun (WGS) entry which is preliminary data.</text>
</comment>
<sequence length="255" mass="27550">MSTPRWSLLVPLAALVLVTACSGGPDPAPASPQPPPTTTVAPAPAPAPTTPVTPTTADPVVSEIPDEQWDRIVATGAWREGCPVGRDDLRVLTVHHVDLAGEVQRGTLVAHRDVMASLSRIFTSLFDAGFPIERMEPVETYGGDTLASLQANNTSAYNCRRPDQINAPVLESPHANGRAIDINPDLNPWMDLRCRCWSPRDTHAERTPGPGKILPGGPEVALFEDEGWIWQNIDVPDYMHFDTGYPSAPWTSPNG</sequence>
<dbReference type="InterPro" id="IPR009045">
    <property type="entry name" value="Zn_M74/Hedgehog-like"/>
</dbReference>
<evidence type="ECO:0000256" key="1">
    <source>
        <dbReference type="SAM" id="MobiDB-lite"/>
    </source>
</evidence>
<proteinExistence type="predicted"/>
<dbReference type="OrthoDB" id="9799970at2"/>
<dbReference type="Gene3D" id="3.30.1380.10">
    <property type="match status" value="1"/>
</dbReference>
<feature type="compositionally biased region" description="Pro residues" evidence="1">
    <location>
        <begin position="26"/>
        <end position="51"/>
    </location>
</feature>
<dbReference type="GO" id="GO:0008233">
    <property type="term" value="F:peptidase activity"/>
    <property type="evidence" value="ECO:0007669"/>
    <property type="project" value="InterPro"/>
</dbReference>
<keyword evidence="5" id="KW-1185">Reference proteome</keyword>
<evidence type="ECO:0000313" key="5">
    <source>
        <dbReference type="Proteomes" id="UP000003111"/>
    </source>
</evidence>
<feature type="domain" description="Peptidase M15C" evidence="3">
    <location>
        <begin position="171"/>
        <end position="242"/>
    </location>
</feature>
<evidence type="ECO:0000259" key="3">
    <source>
        <dbReference type="Pfam" id="PF13539"/>
    </source>
</evidence>
<name>E2SC11_9ACTN</name>
<dbReference type="Pfam" id="PF13539">
    <property type="entry name" value="Peptidase_M15_4"/>
    <property type="match status" value="1"/>
</dbReference>
<keyword evidence="2" id="KW-0732">Signal</keyword>
<protein>
    <recommendedName>
        <fullName evidence="3">Peptidase M15C domain-containing protein</fullName>
    </recommendedName>
</protein>
<evidence type="ECO:0000256" key="2">
    <source>
        <dbReference type="SAM" id="SignalP"/>
    </source>
</evidence>
<evidence type="ECO:0000313" key="4">
    <source>
        <dbReference type="EMBL" id="EFQ83297.1"/>
    </source>
</evidence>
<dbReference type="InterPro" id="IPR039561">
    <property type="entry name" value="Peptidase_M15C"/>
</dbReference>
<dbReference type="HOGENOM" id="CLU_066235_2_1_11"/>
<dbReference type="SUPFAM" id="SSF55166">
    <property type="entry name" value="Hedgehog/DD-peptidase"/>
    <property type="match status" value="1"/>
</dbReference>
<dbReference type="RefSeq" id="WP_007078912.1">
    <property type="nucleotide sequence ID" value="NZ_CM001024.1"/>
</dbReference>
<dbReference type="EMBL" id="ACLF03000005">
    <property type="protein sequence ID" value="EFQ83297.1"/>
    <property type="molecule type" value="Genomic_DNA"/>
</dbReference>